<feature type="signal peptide" evidence="4">
    <location>
        <begin position="1"/>
        <end position="25"/>
    </location>
</feature>
<accession>A0A1H6H639</accession>
<evidence type="ECO:0000313" key="9">
    <source>
        <dbReference type="Proteomes" id="UP000182983"/>
    </source>
</evidence>
<dbReference type="InterPro" id="IPR050218">
    <property type="entry name" value="LptD"/>
</dbReference>
<dbReference type="GO" id="GO:0043165">
    <property type="term" value="P:Gram-negative-bacterium-type cell outer membrane assembly"/>
    <property type="evidence" value="ECO:0007669"/>
    <property type="project" value="UniProtKB-UniRule"/>
</dbReference>
<dbReference type="Pfam" id="PF03968">
    <property type="entry name" value="LptD_N"/>
    <property type="match status" value="1"/>
</dbReference>
<evidence type="ECO:0000256" key="4">
    <source>
        <dbReference type="HAMAP-Rule" id="MF_01411"/>
    </source>
</evidence>
<dbReference type="GO" id="GO:0015920">
    <property type="term" value="P:lipopolysaccharide transport"/>
    <property type="evidence" value="ECO:0007669"/>
    <property type="project" value="InterPro"/>
</dbReference>
<comment type="subcellular location">
    <subcellularLocation>
        <location evidence="4">Cell outer membrane</location>
    </subcellularLocation>
</comment>
<name>A0A1H6H639_MAGFU</name>
<evidence type="ECO:0000256" key="5">
    <source>
        <dbReference type="SAM" id="MobiDB-lite"/>
    </source>
</evidence>
<dbReference type="InterPro" id="IPR020889">
    <property type="entry name" value="LipoPS_assembly_LptD"/>
</dbReference>
<dbReference type="Proteomes" id="UP000182983">
    <property type="component" value="Unassembled WGS sequence"/>
</dbReference>
<comment type="function">
    <text evidence="4">Involved in the assembly of lipopolysaccharide (LPS) at the surface of the outer membrane.</text>
</comment>
<dbReference type="RefSeq" id="WP_074766177.1">
    <property type="nucleotide sequence ID" value="NZ_FNWO01000003.1"/>
</dbReference>
<feature type="chain" id="PRO_5010391035" description="LPS-assembly protein LptD" evidence="4">
    <location>
        <begin position="26"/>
        <end position="885"/>
    </location>
</feature>
<feature type="domain" description="Organic solvent tolerance-like N-terminal" evidence="6">
    <location>
        <begin position="189"/>
        <end position="274"/>
    </location>
</feature>
<keyword evidence="3 4" id="KW-0998">Cell outer membrane</keyword>
<dbReference type="PANTHER" id="PTHR30189">
    <property type="entry name" value="LPS-ASSEMBLY PROTEIN"/>
    <property type="match status" value="1"/>
</dbReference>
<feature type="compositionally biased region" description="Low complexity" evidence="5">
    <location>
        <begin position="150"/>
        <end position="161"/>
    </location>
</feature>
<evidence type="ECO:0000259" key="7">
    <source>
        <dbReference type="Pfam" id="PF04453"/>
    </source>
</evidence>
<sequence precursor="true">MTVPRPQLLLALLASSTALTGVAYADPSSAQAYTEVGSWGQAWGDDDPMPMGAPPPRRDDAATSAPMPAPVAASVEPAQPVSRVAPAEAPASYRQAQSSYPEVGSWGQAWDEGEPAPTPVPAPARRRTAAEPATTLNPDEGTGAEPARETAAAPSAPTVATMRRPPRILPTAMIKAQEREAGSNPPVNLEADQITYDREYDIVTARGRVVMIQTNRTITADSLTYNLKQDLMGASGNVVLTEPTGEVTHADYFELTGDLKNGVARKIRMILSDNSRMTAATAQRVGGDRLDLDNATYTACEPCRNNPDRTPLWAAKAERITHNQAEAQIEYRNAWIELAGLPVVYTPYLSHPDPTVRRKSGFLAPGLTSNTTLGTSVTTPYFFVMSDHEDLTLTPRFMLEKAKGVVKGNGADDIVTSTMQQLQLTAEHRWRGFSSEARTRASITADRNSGDTRGHIDSKGVVDLNETWRAGWQVQYQSDQSYRTLYKVRMDSDRPWLLTSPYVEGFGRRSYALAETMSFQGPQVIDDGNKSTVVLPHMVHHLVSQPGWGGSYWTADSDLLVYTRTRGTEAQRLSQRTAWTLPVITPDGQIFTLSTGLRGDGYNANRLSTGGSGTTGRAIPDASVQWSYPFSRTSSSMSQVIEPVGMLAASPVGGNSSRIPNEDSIDFELDETNVLRPNRLVGLDRVEGGLRGGYGLRWTAYPRVGGKVGAQVAQGWRQHADSTFKEGSGFTDSFSDYLGRLEIVPTGLLTLSDRIRLDKDTLQIKRNEATLAVGPRALQGSVSYGYLSSNGTDSGVVYTRRQYVTYGLTTQASQYWHSYFALNEDLEKNGGILSVTSKTGYNDECFAIIFGFNRYFSTQEDVNSGYDAMLTIVLKTLGETSTSLF</sequence>
<dbReference type="EMBL" id="FNWO01000003">
    <property type="protein sequence ID" value="SEH30896.1"/>
    <property type="molecule type" value="Genomic_DNA"/>
</dbReference>
<proteinExistence type="inferred from homology"/>
<comment type="similarity">
    <text evidence="4">Belongs to the LptD family.</text>
</comment>
<dbReference type="GO" id="GO:1990351">
    <property type="term" value="C:transporter complex"/>
    <property type="evidence" value="ECO:0007669"/>
    <property type="project" value="TreeGrafter"/>
</dbReference>
<organism evidence="8 9">
    <name type="scientific">Magnetospirillum fulvum</name>
    <name type="common">Rhodospirillum fulvum</name>
    <dbReference type="NCBI Taxonomy" id="1082"/>
    <lineage>
        <taxon>Bacteria</taxon>
        <taxon>Pseudomonadati</taxon>
        <taxon>Pseudomonadota</taxon>
        <taxon>Alphaproteobacteria</taxon>
        <taxon>Rhodospirillales</taxon>
        <taxon>Rhodospirillaceae</taxon>
        <taxon>Magnetospirillum</taxon>
    </lineage>
</organism>
<keyword evidence="1 4" id="KW-0732">Signal</keyword>
<protein>
    <recommendedName>
        <fullName evidence="4">LPS-assembly protein LptD</fullName>
    </recommendedName>
</protein>
<keyword evidence="2 4" id="KW-0472">Membrane</keyword>
<dbReference type="Pfam" id="PF04453">
    <property type="entry name" value="LptD"/>
    <property type="match status" value="1"/>
</dbReference>
<dbReference type="AlphaFoldDB" id="A0A1H6H639"/>
<dbReference type="PANTHER" id="PTHR30189:SF1">
    <property type="entry name" value="LPS-ASSEMBLY PROTEIN LPTD"/>
    <property type="match status" value="1"/>
</dbReference>
<dbReference type="GO" id="GO:0009279">
    <property type="term" value="C:cell outer membrane"/>
    <property type="evidence" value="ECO:0007669"/>
    <property type="project" value="UniProtKB-SubCell"/>
</dbReference>
<dbReference type="InterPro" id="IPR005653">
    <property type="entry name" value="OstA-like_N"/>
</dbReference>
<comment type="subunit">
    <text evidence="4">Component of the lipopolysaccharide transport and assembly complex.</text>
</comment>
<dbReference type="HAMAP" id="MF_01411">
    <property type="entry name" value="LPS_assembly_LptD"/>
    <property type="match status" value="1"/>
</dbReference>
<feature type="domain" description="LptD C-terminal" evidence="7">
    <location>
        <begin position="452"/>
        <end position="794"/>
    </location>
</feature>
<evidence type="ECO:0000256" key="2">
    <source>
        <dbReference type="ARBA" id="ARBA00023136"/>
    </source>
</evidence>
<reference evidence="9" key="1">
    <citation type="submission" date="2016-10" db="EMBL/GenBank/DDBJ databases">
        <authorList>
            <person name="Varghese N."/>
            <person name="Submissions S."/>
        </authorList>
    </citation>
    <scope>NUCLEOTIDE SEQUENCE [LARGE SCALE GENOMIC DNA]</scope>
    <source>
        <strain evidence="9">DSM 13234</strain>
    </source>
</reference>
<feature type="compositionally biased region" description="Low complexity" evidence="5">
    <location>
        <begin position="62"/>
        <end position="82"/>
    </location>
</feature>
<dbReference type="OrthoDB" id="9760225at2"/>
<evidence type="ECO:0000313" key="8">
    <source>
        <dbReference type="EMBL" id="SEH30896.1"/>
    </source>
</evidence>
<evidence type="ECO:0000256" key="3">
    <source>
        <dbReference type="ARBA" id="ARBA00023237"/>
    </source>
</evidence>
<comment type="caution">
    <text evidence="4">Lacks conserved residue(s) required for the propagation of feature annotation.</text>
</comment>
<gene>
    <name evidence="4" type="primary">lptD</name>
    <name evidence="8" type="ORF">SAMN04244559_01013</name>
</gene>
<evidence type="ECO:0000256" key="1">
    <source>
        <dbReference type="ARBA" id="ARBA00022729"/>
    </source>
</evidence>
<dbReference type="InterPro" id="IPR007543">
    <property type="entry name" value="LptD_C"/>
</dbReference>
<dbReference type="Gene3D" id="2.60.450.10">
    <property type="entry name" value="Lipopolysaccharide (LPS) transport protein A like domain"/>
    <property type="match status" value="1"/>
</dbReference>
<feature type="region of interest" description="Disordered" evidence="5">
    <location>
        <begin position="42"/>
        <end position="163"/>
    </location>
</feature>
<evidence type="ECO:0000259" key="6">
    <source>
        <dbReference type="Pfam" id="PF03968"/>
    </source>
</evidence>
<keyword evidence="9" id="KW-1185">Reference proteome</keyword>